<dbReference type="InterPro" id="IPR013762">
    <property type="entry name" value="Integrase-like_cat_sf"/>
</dbReference>
<sequence length="456" mass="53569">MRAIRFFMSSIFLHLRNVYENEYVFCMKMNFSEPKIYTGAVDISQWSTLSKKQQKESLGKDWYVYYSFRDPKTGKLKRQSQIKAGANRYKDKESRYHILKQMQKALAIVLREGFDPYQENASLIEYLENRLDPQKEKEPALETTLKQVPEQKIRTENVISIADAFSLVLETKERVLSEGSFPQFKSRIERFKKWLASEGFKLKEGIDQIDKKLVIRYLNSVLQSSSARNRNNTRTDLGSLFQTLEDNDVIQHNFVRKINVLRAIPTRHKSYTPELLETIDNHLSENDPVLRLFIQFICYNFLRPVEVCRLKIKDIDVTDKKLYLKAKNQPVKTKIIPDILLKEIPDLTEFDKNDFLFTVDGIGGVWFTSESNKRNFYTKRFKKVKDHFGLGGDYTMYSFRHTFITKLYRELAKNASPFEVKSKLKLITGHSSMKALEQYLRDIDAALPEDYSKLLE</sequence>
<comment type="similarity">
    <text evidence="1">Belongs to the 'phage' integrase family.</text>
</comment>
<dbReference type="EMBL" id="FNGV01000012">
    <property type="protein sequence ID" value="SDM65423.1"/>
    <property type="molecule type" value="Genomic_DNA"/>
</dbReference>
<evidence type="ECO:0000256" key="3">
    <source>
        <dbReference type="ARBA" id="ARBA00023125"/>
    </source>
</evidence>
<dbReference type="Gene3D" id="1.10.443.10">
    <property type="entry name" value="Intergrase catalytic core"/>
    <property type="match status" value="1"/>
</dbReference>
<feature type="domain" description="Core-binding (CB)" evidence="7">
    <location>
        <begin position="156"/>
        <end position="245"/>
    </location>
</feature>
<keyword evidence="4" id="KW-0233">DNA recombination</keyword>
<evidence type="ECO:0000259" key="7">
    <source>
        <dbReference type="PROSITE" id="PS51900"/>
    </source>
</evidence>
<feature type="domain" description="Tyr recombinase" evidence="6">
    <location>
        <begin position="260"/>
        <end position="452"/>
    </location>
</feature>
<organism evidence="8 9">
    <name type="scientific">Kriegella aquimaris</name>
    <dbReference type="NCBI Taxonomy" id="192904"/>
    <lineage>
        <taxon>Bacteria</taxon>
        <taxon>Pseudomonadati</taxon>
        <taxon>Bacteroidota</taxon>
        <taxon>Flavobacteriia</taxon>
        <taxon>Flavobacteriales</taxon>
        <taxon>Flavobacteriaceae</taxon>
        <taxon>Kriegella</taxon>
    </lineage>
</organism>
<protein>
    <submittedName>
        <fullName evidence="8">Site-specific recombinase XerD</fullName>
    </submittedName>
</protein>
<name>A0A1G9UZX7_9FLAO</name>
<dbReference type="Pfam" id="PF00589">
    <property type="entry name" value="Phage_integrase"/>
    <property type="match status" value="1"/>
</dbReference>
<dbReference type="GO" id="GO:0003677">
    <property type="term" value="F:DNA binding"/>
    <property type="evidence" value="ECO:0007669"/>
    <property type="project" value="UniProtKB-UniRule"/>
</dbReference>
<keyword evidence="2" id="KW-0229">DNA integration</keyword>
<dbReference type="InterPro" id="IPR050090">
    <property type="entry name" value="Tyrosine_recombinase_XerCD"/>
</dbReference>
<evidence type="ECO:0000259" key="6">
    <source>
        <dbReference type="PROSITE" id="PS51898"/>
    </source>
</evidence>
<dbReference type="PANTHER" id="PTHR30349:SF41">
    <property type="entry name" value="INTEGRASE_RECOMBINASE PROTEIN MJ0367-RELATED"/>
    <property type="match status" value="1"/>
</dbReference>
<evidence type="ECO:0000256" key="4">
    <source>
        <dbReference type="ARBA" id="ARBA00023172"/>
    </source>
</evidence>
<dbReference type="STRING" id="192904.SAMN04488514_11249"/>
<dbReference type="AlphaFoldDB" id="A0A1G9UZX7"/>
<proteinExistence type="inferred from homology"/>
<keyword evidence="9" id="KW-1185">Reference proteome</keyword>
<dbReference type="Proteomes" id="UP000199440">
    <property type="component" value="Unassembled WGS sequence"/>
</dbReference>
<gene>
    <name evidence="8" type="ORF">SAMN04488514_11249</name>
</gene>
<dbReference type="InterPro" id="IPR002104">
    <property type="entry name" value="Integrase_catalytic"/>
</dbReference>
<dbReference type="InterPro" id="IPR011010">
    <property type="entry name" value="DNA_brk_join_enz"/>
</dbReference>
<evidence type="ECO:0000313" key="8">
    <source>
        <dbReference type="EMBL" id="SDM65423.1"/>
    </source>
</evidence>
<dbReference type="GO" id="GO:0015074">
    <property type="term" value="P:DNA integration"/>
    <property type="evidence" value="ECO:0007669"/>
    <property type="project" value="UniProtKB-KW"/>
</dbReference>
<dbReference type="GO" id="GO:0006310">
    <property type="term" value="P:DNA recombination"/>
    <property type="evidence" value="ECO:0007669"/>
    <property type="project" value="UniProtKB-KW"/>
</dbReference>
<accession>A0A1G9UZX7</accession>
<dbReference type="InterPro" id="IPR010998">
    <property type="entry name" value="Integrase_recombinase_N"/>
</dbReference>
<dbReference type="PROSITE" id="PS51898">
    <property type="entry name" value="TYR_RECOMBINASE"/>
    <property type="match status" value="1"/>
</dbReference>
<dbReference type="PANTHER" id="PTHR30349">
    <property type="entry name" value="PHAGE INTEGRASE-RELATED"/>
    <property type="match status" value="1"/>
</dbReference>
<reference evidence="9" key="1">
    <citation type="submission" date="2016-10" db="EMBL/GenBank/DDBJ databases">
        <authorList>
            <person name="Varghese N."/>
            <person name="Submissions S."/>
        </authorList>
    </citation>
    <scope>NUCLEOTIDE SEQUENCE [LARGE SCALE GENOMIC DNA]</scope>
    <source>
        <strain evidence="9">DSM 19886</strain>
    </source>
</reference>
<evidence type="ECO:0000313" key="9">
    <source>
        <dbReference type="Proteomes" id="UP000199440"/>
    </source>
</evidence>
<dbReference type="SUPFAM" id="SSF56349">
    <property type="entry name" value="DNA breaking-rejoining enzymes"/>
    <property type="match status" value="1"/>
</dbReference>
<dbReference type="Gene3D" id="1.10.150.130">
    <property type="match status" value="1"/>
</dbReference>
<evidence type="ECO:0000256" key="5">
    <source>
        <dbReference type="PROSITE-ProRule" id="PRU01248"/>
    </source>
</evidence>
<keyword evidence="3 5" id="KW-0238">DNA-binding</keyword>
<evidence type="ECO:0000256" key="2">
    <source>
        <dbReference type="ARBA" id="ARBA00022908"/>
    </source>
</evidence>
<dbReference type="PROSITE" id="PS51900">
    <property type="entry name" value="CB"/>
    <property type="match status" value="1"/>
</dbReference>
<evidence type="ECO:0000256" key="1">
    <source>
        <dbReference type="ARBA" id="ARBA00008857"/>
    </source>
</evidence>
<dbReference type="InterPro" id="IPR044068">
    <property type="entry name" value="CB"/>
</dbReference>